<feature type="domain" description="CENPJ tubulin-binding region" evidence="2">
    <location>
        <begin position="40"/>
        <end position="95"/>
    </location>
</feature>
<feature type="non-terminal residue" evidence="3">
    <location>
        <position position="153"/>
    </location>
</feature>
<feature type="region of interest" description="Disordered" evidence="1">
    <location>
        <begin position="1"/>
        <end position="35"/>
    </location>
</feature>
<dbReference type="AlphaFoldDB" id="A0A0B6XYH7"/>
<proteinExistence type="predicted"/>
<name>A0A0B6XYH7_9EUPU</name>
<evidence type="ECO:0000313" key="3">
    <source>
        <dbReference type="EMBL" id="CEK48350.1"/>
    </source>
</evidence>
<organism evidence="3">
    <name type="scientific">Arion vulgaris</name>
    <dbReference type="NCBI Taxonomy" id="1028688"/>
    <lineage>
        <taxon>Eukaryota</taxon>
        <taxon>Metazoa</taxon>
        <taxon>Spiralia</taxon>
        <taxon>Lophotrochozoa</taxon>
        <taxon>Mollusca</taxon>
        <taxon>Gastropoda</taxon>
        <taxon>Heterobranchia</taxon>
        <taxon>Euthyneura</taxon>
        <taxon>Panpulmonata</taxon>
        <taxon>Eupulmonata</taxon>
        <taxon>Stylommatophora</taxon>
        <taxon>Helicina</taxon>
        <taxon>Arionoidea</taxon>
        <taxon>Arionidae</taxon>
        <taxon>Arion</taxon>
    </lineage>
</organism>
<feature type="compositionally biased region" description="Polar residues" evidence="1">
    <location>
        <begin position="115"/>
        <end position="126"/>
    </location>
</feature>
<evidence type="ECO:0000256" key="1">
    <source>
        <dbReference type="SAM" id="MobiDB-lite"/>
    </source>
</evidence>
<feature type="compositionally biased region" description="Acidic residues" evidence="1">
    <location>
        <begin position="10"/>
        <end position="25"/>
    </location>
</feature>
<feature type="compositionally biased region" description="Polar residues" evidence="1">
    <location>
        <begin position="144"/>
        <end position="153"/>
    </location>
</feature>
<evidence type="ECO:0000259" key="2">
    <source>
        <dbReference type="Pfam" id="PF25779"/>
    </source>
</evidence>
<feature type="non-terminal residue" evidence="3">
    <location>
        <position position="1"/>
    </location>
</feature>
<reference evidence="3" key="1">
    <citation type="submission" date="2014-12" db="EMBL/GenBank/DDBJ databases">
        <title>Insight into the proteome of Arion vulgaris.</title>
        <authorList>
            <person name="Aradska J."/>
            <person name="Bulat T."/>
            <person name="Smidak R."/>
            <person name="Sarate P."/>
            <person name="Gangsoo J."/>
            <person name="Sialana F."/>
            <person name="Bilban M."/>
            <person name="Lubec G."/>
        </authorList>
    </citation>
    <scope>NUCLEOTIDE SEQUENCE</scope>
    <source>
        <tissue evidence="3">Skin</tissue>
    </source>
</reference>
<feature type="region of interest" description="Disordered" evidence="1">
    <location>
        <begin position="68"/>
        <end position="153"/>
    </location>
</feature>
<dbReference type="EMBL" id="HACG01001485">
    <property type="protein sequence ID" value="CEK48350.1"/>
    <property type="molecule type" value="Transcribed_RNA"/>
</dbReference>
<accession>A0A0B6XYH7</accession>
<feature type="compositionally biased region" description="Basic and acidic residues" evidence="1">
    <location>
        <begin position="127"/>
        <end position="143"/>
    </location>
</feature>
<dbReference type="InterPro" id="IPR058029">
    <property type="entry name" value="Tubulin-bd_CENPJ"/>
</dbReference>
<feature type="compositionally biased region" description="Basic and acidic residues" evidence="1">
    <location>
        <begin position="73"/>
        <end position="90"/>
    </location>
</feature>
<protein>
    <recommendedName>
        <fullName evidence="2">CENPJ tubulin-binding region domain-containing protein</fullName>
    </recommendedName>
</protein>
<sequence length="153" mass="17636">EETNNHYEFEDQDDDDDEEEDDEYDSQNITAKEVQSVCLDERPIQGLGGKKSFEQLLEEQLRTEGKQLQLENQKLEDQQRRQPFLKKGEGISRFNSAPKKQMKKLSRKSDRKPVVQTNIVNRSTARSKLDSEGHQPLDVESNKKASNVSGLKD</sequence>
<dbReference type="Pfam" id="PF25779">
    <property type="entry name" value="Tubulin-bind_CPAP"/>
    <property type="match status" value="1"/>
</dbReference>
<gene>
    <name evidence="3" type="primary">ORF3722</name>
</gene>